<protein>
    <submittedName>
        <fullName evidence="1">Uncharacterized protein</fullName>
    </submittedName>
</protein>
<dbReference type="EMBL" id="KV417819">
    <property type="protein sequence ID" value="KZP05783.1"/>
    <property type="molecule type" value="Genomic_DNA"/>
</dbReference>
<proteinExistence type="predicted"/>
<dbReference type="AlphaFoldDB" id="A0A167W7J5"/>
<gene>
    <name evidence="1" type="ORF">FIBSPDRAFT_343018</name>
</gene>
<reference evidence="1 2" key="1">
    <citation type="journal article" date="2016" name="Mol. Biol. Evol.">
        <title>Comparative Genomics of Early-Diverging Mushroom-Forming Fungi Provides Insights into the Origins of Lignocellulose Decay Capabilities.</title>
        <authorList>
            <person name="Nagy L.G."/>
            <person name="Riley R."/>
            <person name="Tritt A."/>
            <person name="Adam C."/>
            <person name="Daum C."/>
            <person name="Floudas D."/>
            <person name="Sun H."/>
            <person name="Yadav J.S."/>
            <person name="Pangilinan J."/>
            <person name="Larsson K.H."/>
            <person name="Matsuura K."/>
            <person name="Barry K."/>
            <person name="Labutti K."/>
            <person name="Kuo R."/>
            <person name="Ohm R.A."/>
            <person name="Bhattacharya S.S."/>
            <person name="Shirouzu T."/>
            <person name="Yoshinaga Y."/>
            <person name="Martin F.M."/>
            <person name="Grigoriev I.V."/>
            <person name="Hibbett D.S."/>
        </authorList>
    </citation>
    <scope>NUCLEOTIDE SEQUENCE [LARGE SCALE GENOMIC DNA]</scope>
    <source>
        <strain evidence="1 2">CBS 109695</strain>
    </source>
</reference>
<sequence>MLGRSLRAKSDIQVLDGGRGCGIRVVSADEGVEEAFKRFVRIIFKASCASANWVIAGAWGKLLRPAVLREGPIWPRTEAYRGPARGRCRGRRGPFMRTRVQQRFQGVVEITPPTITRNLGQLLLAALTKMACALRYQGVGTFNTF</sequence>
<organism evidence="1 2">
    <name type="scientific">Athelia psychrophila</name>
    <dbReference type="NCBI Taxonomy" id="1759441"/>
    <lineage>
        <taxon>Eukaryota</taxon>
        <taxon>Fungi</taxon>
        <taxon>Dikarya</taxon>
        <taxon>Basidiomycota</taxon>
        <taxon>Agaricomycotina</taxon>
        <taxon>Agaricomycetes</taxon>
        <taxon>Agaricomycetidae</taxon>
        <taxon>Atheliales</taxon>
        <taxon>Atheliaceae</taxon>
        <taxon>Athelia</taxon>
    </lineage>
</organism>
<accession>A0A167W7J5</accession>
<name>A0A167W7J5_9AGAM</name>
<evidence type="ECO:0000313" key="1">
    <source>
        <dbReference type="EMBL" id="KZP05783.1"/>
    </source>
</evidence>
<dbReference type="Proteomes" id="UP000076532">
    <property type="component" value="Unassembled WGS sequence"/>
</dbReference>
<evidence type="ECO:0000313" key="2">
    <source>
        <dbReference type="Proteomes" id="UP000076532"/>
    </source>
</evidence>
<keyword evidence="2" id="KW-1185">Reference proteome</keyword>